<keyword evidence="1" id="KW-1133">Transmembrane helix</keyword>
<feature type="transmembrane region" description="Helical" evidence="1">
    <location>
        <begin position="38"/>
        <end position="57"/>
    </location>
</feature>
<organism evidence="2">
    <name type="scientific">Tetraselmis chuii</name>
    <dbReference type="NCBI Taxonomy" id="63592"/>
    <lineage>
        <taxon>Eukaryota</taxon>
        <taxon>Viridiplantae</taxon>
        <taxon>Chlorophyta</taxon>
        <taxon>core chlorophytes</taxon>
        <taxon>Chlorodendrophyceae</taxon>
        <taxon>Chlorodendrales</taxon>
        <taxon>Chlorodendraceae</taxon>
        <taxon>Tetraselmis</taxon>
    </lineage>
</organism>
<accession>A0A7S1X6H5</accession>
<evidence type="ECO:0000313" key="2">
    <source>
        <dbReference type="EMBL" id="CAD9211702.1"/>
    </source>
</evidence>
<evidence type="ECO:0000256" key="1">
    <source>
        <dbReference type="SAM" id="Phobius"/>
    </source>
</evidence>
<proteinExistence type="predicted"/>
<reference evidence="2" key="1">
    <citation type="submission" date="2021-01" db="EMBL/GenBank/DDBJ databases">
        <authorList>
            <person name="Corre E."/>
            <person name="Pelletier E."/>
            <person name="Niang G."/>
            <person name="Scheremetjew M."/>
            <person name="Finn R."/>
            <person name="Kale V."/>
            <person name="Holt S."/>
            <person name="Cochrane G."/>
            <person name="Meng A."/>
            <person name="Brown T."/>
            <person name="Cohen L."/>
        </authorList>
    </citation>
    <scope>NUCLEOTIDE SEQUENCE</scope>
    <source>
        <strain evidence="2">PLY429</strain>
    </source>
</reference>
<feature type="transmembrane region" description="Helical" evidence="1">
    <location>
        <begin position="6"/>
        <end position="26"/>
    </location>
</feature>
<keyword evidence="1" id="KW-0812">Transmembrane</keyword>
<protein>
    <submittedName>
        <fullName evidence="2">Uncharacterized protein</fullName>
    </submittedName>
</protein>
<keyword evidence="1" id="KW-0472">Membrane</keyword>
<dbReference type="EMBL" id="HBGG01027041">
    <property type="protein sequence ID" value="CAD9211702.1"/>
    <property type="molecule type" value="Transcribed_RNA"/>
</dbReference>
<sequence length="100" mass="10650">MPLTDQWGLGLGAVGLLATGGAVAAFKKKLTGPFKTAYFLAWPTLGSAILILGDPGYDKQLKTLEGTGALDCEGERLAEIKGRKEAQMQKLREAAEGRSW</sequence>
<gene>
    <name evidence="2" type="ORF">TCHU04912_LOCUS13941</name>
</gene>
<name>A0A7S1X6H5_9CHLO</name>
<dbReference type="AlphaFoldDB" id="A0A7S1X6H5"/>